<dbReference type="EMBL" id="JBEPCU010001320">
    <property type="protein sequence ID" value="MER6983292.1"/>
    <property type="molecule type" value="Genomic_DNA"/>
</dbReference>
<gene>
    <name evidence="2" type="ORF">ABT317_41650</name>
</gene>
<sequence>LRDLPAPESAFTAYERPRRTRVEMTGGDAAARNNAKAGQAGDKPASPHRSRCPPRPPPPHRPGRDRQELTAVSGDGHEVLGLLRLRLGSRAAWLSAVSWFLGGHVRV</sequence>
<evidence type="ECO:0000313" key="3">
    <source>
        <dbReference type="Proteomes" id="UP001458415"/>
    </source>
</evidence>
<evidence type="ECO:0000313" key="2">
    <source>
        <dbReference type="EMBL" id="MER6983292.1"/>
    </source>
</evidence>
<proteinExistence type="predicted"/>
<feature type="non-terminal residue" evidence="2">
    <location>
        <position position="1"/>
    </location>
</feature>
<comment type="caution">
    <text evidence="2">The sequence shown here is derived from an EMBL/GenBank/DDBJ whole genome shotgun (WGS) entry which is preliminary data.</text>
</comment>
<evidence type="ECO:0000256" key="1">
    <source>
        <dbReference type="SAM" id="MobiDB-lite"/>
    </source>
</evidence>
<name>A0ABV1WGJ8_9ACTN</name>
<keyword evidence="3" id="KW-1185">Reference proteome</keyword>
<accession>A0ABV1WGJ8</accession>
<protein>
    <submittedName>
        <fullName evidence="2">Uncharacterized protein</fullName>
    </submittedName>
</protein>
<dbReference type="Proteomes" id="UP001458415">
    <property type="component" value="Unassembled WGS sequence"/>
</dbReference>
<reference evidence="2 3" key="1">
    <citation type="submission" date="2024-06" db="EMBL/GenBank/DDBJ databases">
        <title>The Natural Products Discovery Center: Release of the First 8490 Sequenced Strains for Exploring Actinobacteria Biosynthetic Diversity.</title>
        <authorList>
            <person name="Kalkreuter E."/>
            <person name="Kautsar S.A."/>
            <person name="Yang D."/>
            <person name="Bader C.D."/>
            <person name="Teijaro C.N."/>
            <person name="Fluegel L."/>
            <person name="Davis C.M."/>
            <person name="Simpson J.R."/>
            <person name="Lauterbach L."/>
            <person name="Steele A.D."/>
            <person name="Gui C."/>
            <person name="Meng S."/>
            <person name="Li G."/>
            <person name="Viehrig K."/>
            <person name="Ye F."/>
            <person name="Su P."/>
            <person name="Kiefer A.F."/>
            <person name="Nichols A."/>
            <person name="Cepeda A.J."/>
            <person name="Yan W."/>
            <person name="Fan B."/>
            <person name="Jiang Y."/>
            <person name="Adhikari A."/>
            <person name="Zheng C.-J."/>
            <person name="Schuster L."/>
            <person name="Cowan T.M."/>
            <person name="Smanski M.J."/>
            <person name="Chevrette M.G."/>
            <person name="De Carvalho L.P.S."/>
            <person name="Shen B."/>
        </authorList>
    </citation>
    <scope>NUCLEOTIDE SEQUENCE [LARGE SCALE GENOMIC DNA]</scope>
    <source>
        <strain evidence="2 3">NPDC000634</strain>
    </source>
</reference>
<feature type="region of interest" description="Disordered" evidence="1">
    <location>
        <begin position="1"/>
        <end position="73"/>
    </location>
</feature>
<feature type="compositionally biased region" description="Low complexity" evidence="1">
    <location>
        <begin position="26"/>
        <end position="41"/>
    </location>
</feature>
<organism evidence="2 3">
    <name type="scientific">Streptomyces carpinensis</name>
    <dbReference type="NCBI Taxonomy" id="66369"/>
    <lineage>
        <taxon>Bacteria</taxon>
        <taxon>Bacillati</taxon>
        <taxon>Actinomycetota</taxon>
        <taxon>Actinomycetes</taxon>
        <taxon>Kitasatosporales</taxon>
        <taxon>Streptomycetaceae</taxon>
        <taxon>Streptomyces</taxon>
    </lineage>
</organism>